<dbReference type="OMA" id="WIFRYAV"/>
<feature type="transmembrane region" description="Helical" evidence="1">
    <location>
        <begin position="45"/>
        <end position="68"/>
    </location>
</feature>
<evidence type="ECO:0000313" key="3">
    <source>
        <dbReference type="Proteomes" id="UP000030669"/>
    </source>
</evidence>
<organism evidence="2 3">
    <name type="scientific">Gloeophyllum trabeum (strain ATCC 11539 / FP-39264 / Madison 617)</name>
    <name type="common">Brown rot fungus</name>
    <dbReference type="NCBI Taxonomy" id="670483"/>
    <lineage>
        <taxon>Eukaryota</taxon>
        <taxon>Fungi</taxon>
        <taxon>Dikarya</taxon>
        <taxon>Basidiomycota</taxon>
        <taxon>Agaricomycotina</taxon>
        <taxon>Agaricomycetes</taxon>
        <taxon>Gloeophyllales</taxon>
        <taxon>Gloeophyllaceae</taxon>
        <taxon>Gloeophyllum</taxon>
    </lineage>
</organism>
<feature type="transmembrane region" description="Helical" evidence="1">
    <location>
        <begin position="122"/>
        <end position="140"/>
    </location>
</feature>
<name>S7PXQ8_GLOTA</name>
<dbReference type="Proteomes" id="UP000030669">
    <property type="component" value="Unassembled WGS sequence"/>
</dbReference>
<dbReference type="RefSeq" id="XP_007869286.1">
    <property type="nucleotide sequence ID" value="XM_007871095.1"/>
</dbReference>
<keyword evidence="1" id="KW-0472">Membrane</keyword>
<dbReference type="HOGENOM" id="CLU_1489177_0_0_1"/>
<evidence type="ECO:0000256" key="1">
    <source>
        <dbReference type="SAM" id="Phobius"/>
    </source>
</evidence>
<accession>S7PXQ8</accession>
<proteinExistence type="predicted"/>
<reference evidence="2 3" key="1">
    <citation type="journal article" date="2012" name="Science">
        <title>The Paleozoic origin of enzymatic lignin decomposition reconstructed from 31 fungal genomes.</title>
        <authorList>
            <person name="Floudas D."/>
            <person name="Binder M."/>
            <person name="Riley R."/>
            <person name="Barry K."/>
            <person name="Blanchette R.A."/>
            <person name="Henrissat B."/>
            <person name="Martinez A.T."/>
            <person name="Otillar R."/>
            <person name="Spatafora J.W."/>
            <person name="Yadav J.S."/>
            <person name="Aerts A."/>
            <person name="Benoit I."/>
            <person name="Boyd A."/>
            <person name="Carlson A."/>
            <person name="Copeland A."/>
            <person name="Coutinho P.M."/>
            <person name="de Vries R.P."/>
            <person name="Ferreira P."/>
            <person name="Findley K."/>
            <person name="Foster B."/>
            <person name="Gaskell J."/>
            <person name="Glotzer D."/>
            <person name="Gorecki P."/>
            <person name="Heitman J."/>
            <person name="Hesse C."/>
            <person name="Hori C."/>
            <person name="Igarashi K."/>
            <person name="Jurgens J.A."/>
            <person name="Kallen N."/>
            <person name="Kersten P."/>
            <person name="Kohler A."/>
            <person name="Kuees U."/>
            <person name="Kumar T.K.A."/>
            <person name="Kuo A."/>
            <person name="LaButti K."/>
            <person name="Larrondo L.F."/>
            <person name="Lindquist E."/>
            <person name="Ling A."/>
            <person name="Lombard V."/>
            <person name="Lucas S."/>
            <person name="Lundell T."/>
            <person name="Martin R."/>
            <person name="McLaughlin D.J."/>
            <person name="Morgenstern I."/>
            <person name="Morin E."/>
            <person name="Murat C."/>
            <person name="Nagy L.G."/>
            <person name="Nolan M."/>
            <person name="Ohm R.A."/>
            <person name="Patyshakuliyeva A."/>
            <person name="Rokas A."/>
            <person name="Ruiz-Duenas F.J."/>
            <person name="Sabat G."/>
            <person name="Salamov A."/>
            <person name="Samejima M."/>
            <person name="Schmutz J."/>
            <person name="Slot J.C."/>
            <person name="St John F."/>
            <person name="Stenlid J."/>
            <person name="Sun H."/>
            <person name="Sun S."/>
            <person name="Syed K."/>
            <person name="Tsang A."/>
            <person name="Wiebenga A."/>
            <person name="Young D."/>
            <person name="Pisabarro A."/>
            <person name="Eastwood D.C."/>
            <person name="Martin F."/>
            <person name="Cullen D."/>
            <person name="Grigoriev I.V."/>
            <person name="Hibbett D.S."/>
        </authorList>
    </citation>
    <scope>NUCLEOTIDE SEQUENCE [LARGE SCALE GENOMIC DNA]</scope>
    <source>
        <strain evidence="2 3">ATCC 11539</strain>
    </source>
</reference>
<feature type="transmembrane region" description="Helical" evidence="1">
    <location>
        <begin position="12"/>
        <end position="33"/>
    </location>
</feature>
<dbReference type="GeneID" id="19302452"/>
<keyword evidence="3" id="KW-1185">Reference proteome</keyword>
<dbReference type="KEGG" id="gtr:GLOTRDRAFT_132211"/>
<keyword evidence="1" id="KW-1133">Transmembrane helix</keyword>
<dbReference type="AlphaFoldDB" id="S7PXQ8"/>
<dbReference type="EMBL" id="KB469308">
    <property type="protein sequence ID" value="EPQ52092.1"/>
    <property type="molecule type" value="Genomic_DNA"/>
</dbReference>
<sequence>MTFYDDTYGALLVGLTISAALWGITNLQVLTYSRSYPRDLILHKLAVVELWLLDAFHLALVAHGVYHYLITNRRTIVLDIIWSLKLEIAIGCIAIISVQSLYIFQIWRICDVLSNETRRVQWILVVLLLLTYAATVNGFFEKELLDKGHCYDFRQKRIAHSVRNPAFLRKVLPVFTPIFIC</sequence>
<gene>
    <name evidence="2" type="ORF">GLOTRDRAFT_132211</name>
</gene>
<keyword evidence="1" id="KW-0812">Transmembrane</keyword>
<dbReference type="OrthoDB" id="2535105at2759"/>
<evidence type="ECO:0000313" key="2">
    <source>
        <dbReference type="EMBL" id="EPQ52092.1"/>
    </source>
</evidence>
<protein>
    <submittedName>
        <fullName evidence="2">Uncharacterized protein</fullName>
    </submittedName>
</protein>
<feature type="transmembrane region" description="Helical" evidence="1">
    <location>
        <begin position="88"/>
        <end position="110"/>
    </location>
</feature>